<feature type="domain" description="Major facilitator superfamily (MFS) profile" evidence="7">
    <location>
        <begin position="23"/>
        <end position="416"/>
    </location>
</feature>
<comment type="subcellular location">
    <subcellularLocation>
        <location evidence="1">Cell membrane</location>
        <topology evidence="1">Multi-pass membrane protein</topology>
    </subcellularLocation>
</comment>
<dbReference type="PROSITE" id="PS50850">
    <property type="entry name" value="MFS"/>
    <property type="match status" value="1"/>
</dbReference>
<gene>
    <name evidence="8" type="ORF">JK363_13665</name>
</gene>
<dbReference type="PANTHER" id="PTHR23518:SF2">
    <property type="entry name" value="MAJOR FACILITATOR SUPERFAMILY TRANSPORTER"/>
    <property type="match status" value="1"/>
</dbReference>
<protein>
    <submittedName>
        <fullName evidence="8">MFS transporter</fullName>
    </submittedName>
</protein>
<name>A0ABS1NC89_9ACTN</name>
<dbReference type="InterPro" id="IPR011701">
    <property type="entry name" value="MFS"/>
</dbReference>
<evidence type="ECO:0000256" key="1">
    <source>
        <dbReference type="ARBA" id="ARBA00004651"/>
    </source>
</evidence>
<keyword evidence="9" id="KW-1185">Reference proteome</keyword>
<dbReference type="SUPFAM" id="SSF103473">
    <property type="entry name" value="MFS general substrate transporter"/>
    <property type="match status" value="1"/>
</dbReference>
<organism evidence="8 9">
    <name type="scientific">Streptomyces coffeae</name>
    <dbReference type="NCBI Taxonomy" id="621382"/>
    <lineage>
        <taxon>Bacteria</taxon>
        <taxon>Bacillati</taxon>
        <taxon>Actinomycetota</taxon>
        <taxon>Actinomycetes</taxon>
        <taxon>Kitasatosporales</taxon>
        <taxon>Streptomycetaceae</taxon>
        <taxon>Streptomyces</taxon>
    </lineage>
</organism>
<keyword evidence="3 6" id="KW-1133">Transmembrane helix</keyword>
<dbReference type="RefSeq" id="WP_201875131.1">
    <property type="nucleotide sequence ID" value="NZ_JAERRF010000007.1"/>
</dbReference>
<feature type="transmembrane region" description="Helical" evidence="6">
    <location>
        <begin position="159"/>
        <end position="177"/>
    </location>
</feature>
<dbReference type="InterPro" id="IPR036259">
    <property type="entry name" value="MFS_trans_sf"/>
</dbReference>
<comment type="caution">
    <text evidence="8">The sequence shown here is derived from an EMBL/GenBank/DDBJ whole genome shotgun (WGS) entry which is preliminary data.</text>
</comment>
<evidence type="ECO:0000256" key="5">
    <source>
        <dbReference type="SAM" id="MobiDB-lite"/>
    </source>
</evidence>
<dbReference type="InterPro" id="IPR020846">
    <property type="entry name" value="MFS_dom"/>
</dbReference>
<evidence type="ECO:0000313" key="8">
    <source>
        <dbReference type="EMBL" id="MBL1097700.1"/>
    </source>
</evidence>
<feature type="transmembrane region" description="Helical" evidence="6">
    <location>
        <begin position="324"/>
        <end position="348"/>
    </location>
</feature>
<dbReference type="Gene3D" id="1.20.1250.20">
    <property type="entry name" value="MFS general substrate transporter like domains"/>
    <property type="match status" value="2"/>
</dbReference>
<reference evidence="8 9" key="1">
    <citation type="submission" date="2021-01" db="EMBL/GenBank/DDBJ databases">
        <title>WGS of actinomycetes isolated from Thailand.</title>
        <authorList>
            <person name="Thawai C."/>
        </authorList>
    </citation>
    <scope>NUCLEOTIDE SEQUENCE [LARGE SCALE GENOMIC DNA]</scope>
    <source>
        <strain evidence="8 9">CA1R205</strain>
    </source>
</reference>
<evidence type="ECO:0000313" key="9">
    <source>
        <dbReference type="Proteomes" id="UP000634229"/>
    </source>
</evidence>
<dbReference type="PANTHER" id="PTHR23518">
    <property type="entry name" value="C-METHYLTRANSFERASE"/>
    <property type="match status" value="1"/>
</dbReference>
<feature type="compositionally biased region" description="Basic and acidic residues" evidence="5">
    <location>
        <begin position="441"/>
        <end position="456"/>
    </location>
</feature>
<dbReference type="EMBL" id="JAERRF010000007">
    <property type="protein sequence ID" value="MBL1097700.1"/>
    <property type="molecule type" value="Genomic_DNA"/>
</dbReference>
<evidence type="ECO:0000256" key="3">
    <source>
        <dbReference type="ARBA" id="ARBA00022989"/>
    </source>
</evidence>
<evidence type="ECO:0000256" key="4">
    <source>
        <dbReference type="ARBA" id="ARBA00023136"/>
    </source>
</evidence>
<proteinExistence type="predicted"/>
<evidence type="ECO:0000256" key="2">
    <source>
        <dbReference type="ARBA" id="ARBA00022692"/>
    </source>
</evidence>
<evidence type="ECO:0000256" key="6">
    <source>
        <dbReference type="SAM" id="Phobius"/>
    </source>
</evidence>
<keyword evidence="2 6" id="KW-0812">Transmembrane</keyword>
<dbReference type="Pfam" id="PF07690">
    <property type="entry name" value="MFS_1"/>
    <property type="match status" value="1"/>
</dbReference>
<feature type="transmembrane region" description="Helical" evidence="6">
    <location>
        <begin position="392"/>
        <end position="411"/>
    </location>
</feature>
<feature type="region of interest" description="Disordered" evidence="5">
    <location>
        <begin position="411"/>
        <end position="456"/>
    </location>
</feature>
<sequence>MYLATTDAAATATKVTRGRVGGPVLALGAVSLVTDISSEIVTAVLPFYFVLQLGLSPLQFGFLDGLYNGVTALVRLWGGHAADRGGRHKLVAGCGYALSALSRLGLLLAGGGTLGIGASLAADRIGKGVRTGPRDALISLSAPPDALGRAFGVHRAMDTTGALLGPLAAFALLWATADAYDAVFVVSACVGVVGVLLLVAFVPGQAKLPRHEGHRPGSTAPLPRARVLLPLRDPAFRRIFGAAALLGAATIGDSFLYLLVQRRLDFAVSWFPLLPLGAAAVYLLLAVPAGRLGDRIGRRVPFLCGHTALLAGYLLLLTSGAGPVLLVGVLLLLGVFYAATDGVLMALVGPVLPAARRAGGMALLQTGQALCRLLAAAGFGAAWTLWGTRPALIAAVLALATALAAAAVLLPRPEPPARPDRPDSTGPMASPGSPGPLASPDRPDFPDPPERQPSRT</sequence>
<feature type="transmembrane region" description="Helical" evidence="6">
    <location>
        <begin position="183"/>
        <end position="202"/>
    </location>
</feature>
<feature type="transmembrane region" description="Helical" evidence="6">
    <location>
        <begin position="266"/>
        <end position="288"/>
    </location>
</feature>
<feature type="compositionally biased region" description="Low complexity" evidence="5">
    <location>
        <begin position="426"/>
        <end position="440"/>
    </location>
</feature>
<feature type="transmembrane region" description="Helical" evidence="6">
    <location>
        <begin position="239"/>
        <end position="260"/>
    </location>
</feature>
<accession>A0ABS1NC89</accession>
<evidence type="ECO:0000259" key="7">
    <source>
        <dbReference type="PROSITE" id="PS50850"/>
    </source>
</evidence>
<dbReference type="Proteomes" id="UP000634229">
    <property type="component" value="Unassembled WGS sequence"/>
</dbReference>
<keyword evidence="4 6" id="KW-0472">Membrane</keyword>